<gene>
    <name evidence="2" type="ORF">J2X15_004148</name>
</gene>
<sequence>MSVYYAKRQPIGNVLTTNQTLSGFLALESTNKAYFAMMQPNGNQVCVMGPKGLVWCAGTNDTRAVSGNLAMQDNGNLCVMASTAAVWCSNSHGAAGDYFLILRDSGVLEAYRGKPGNTAAAALVWTSLLDPVYYADRYPDLKKTFGSDARALMGHWIDWGRYEDRSPRTGFSDEGRTKAQSVNLDTMFYANKYSDLKQAFGYDAGKLYEHWMNFGRKEGRMPNRETDELMAQPPRSAHGRSVMRIGDLLTEGQTMRSDNGRYRLDLQPDGQLVIYEGNPSDSNRRWYQSHGNIPKDTQYFMAIQSDGHACTYRGRLANNRGALGCFPGGAGGPMGAYFVALQDDGNLVVYKGNGPADNRGWIWDRITTKPSSGFDFRGAAESVGKFVTNAVGTATGVLVSGANSVAATSVSAANDLAREATTTANAVANGTVNAANVVANGTVGVVNQVANGTVDVSNKVANTTQAVAVNVGNTVVMGGKIVGQEVVKNGEIVGYAVAKLATDAWAYFNNSCGTIGRKVFPIDGYFKGAQRITGAINTYGTSEMKNAANQANQCFEDAQDGFYCSFPKEIAKLVSQSGQIPGNLVNLGTRVFNEAKSEECLIAGAATVTFGAVGLQTCALGKVVVTDAQKAYACFSAAEAKGVMQKFLQPNQASHGFPSKEACTGLGELSFMVAEKIVTDGISAEAKAATKAGKGRTVAVVADELRTIYKIASGAATYDQLTNELSSMPECRD</sequence>
<feature type="domain" description="Bulb-type lectin" evidence="1">
    <location>
        <begin position="240"/>
        <end position="362"/>
    </location>
</feature>
<dbReference type="SMART" id="SM00108">
    <property type="entry name" value="B_lectin"/>
    <property type="match status" value="1"/>
</dbReference>
<dbReference type="Proteomes" id="UP001268089">
    <property type="component" value="Unassembled WGS sequence"/>
</dbReference>
<comment type="caution">
    <text evidence="2">The sequence shown here is derived from an EMBL/GenBank/DDBJ whole genome shotgun (WGS) entry which is preliminary data.</text>
</comment>
<evidence type="ECO:0000313" key="3">
    <source>
        <dbReference type="Proteomes" id="UP001268089"/>
    </source>
</evidence>
<dbReference type="EMBL" id="JAVDXO010000015">
    <property type="protein sequence ID" value="MDR7308825.1"/>
    <property type="molecule type" value="Genomic_DNA"/>
</dbReference>
<name>A0ABU1ZTD7_9BURK</name>
<dbReference type="Gene3D" id="2.90.10.10">
    <property type="entry name" value="Bulb-type lectin domain"/>
    <property type="match status" value="2"/>
</dbReference>
<feature type="domain" description="Bulb-type lectin" evidence="1">
    <location>
        <begin position="12"/>
        <end position="123"/>
    </location>
</feature>
<evidence type="ECO:0000259" key="1">
    <source>
        <dbReference type="PROSITE" id="PS50927"/>
    </source>
</evidence>
<dbReference type="SUPFAM" id="SSF51110">
    <property type="entry name" value="alpha-D-mannose-specific plant lectins"/>
    <property type="match status" value="2"/>
</dbReference>
<dbReference type="PROSITE" id="PS50927">
    <property type="entry name" value="BULB_LECTIN"/>
    <property type="match status" value="2"/>
</dbReference>
<accession>A0ABU1ZTD7</accession>
<keyword evidence="3" id="KW-1185">Reference proteome</keyword>
<protein>
    <recommendedName>
        <fullName evidence="1">Bulb-type lectin domain-containing protein</fullName>
    </recommendedName>
</protein>
<dbReference type="RefSeq" id="WP_310346741.1">
    <property type="nucleotide sequence ID" value="NZ_JAVDXO010000015.1"/>
</dbReference>
<organism evidence="2 3">
    <name type="scientific">Rhodoferax saidenbachensis</name>
    <dbReference type="NCBI Taxonomy" id="1484693"/>
    <lineage>
        <taxon>Bacteria</taxon>
        <taxon>Pseudomonadati</taxon>
        <taxon>Pseudomonadota</taxon>
        <taxon>Betaproteobacteria</taxon>
        <taxon>Burkholderiales</taxon>
        <taxon>Comamonadaceae</taxon>
        <taxon>Rhodoferax</taxon>
    </lineage>
</organism>
<proteinExistence type="predicted"/>
<dbReference type="InterPro" id="IPR001480">
    <property type="entry name" value="Bulb-type_lectin_dom"/>
</dbReference>
<reference evidence="2 3" key="1">
    <citation type="submission" date="2023-07" db="EMBL/GenBank/DDBJ databases">
        <title>Sorghum-associated microbial communities from plants grown in Nebraska, USA.</title>
        <authorList>
            <person name="Schachtman D."/>
        </authorList>
    </citation>
    <scope>NUCLEOTIDE SEQUENCE [LARGE SCALE GENOMIC DNA]</scope>
    <source>
        <strain evidence="2 3">BE308</strain>
    </source>
</reference>
<evidence type="ECO:0000313" key="2">
    <source>
        <dbReference type="EMBL" id="MDR7308825.1"/>
    </source>
</evidence>
<dbReference type="InterPro" id="IPR036426">
    <property type="entry name" value="Bulb-type_lectin_dom_sf"/>
</dbReference>